<proteinExistence type="predicted"/>
<dbReference type="RefSeq" id="WP_277830245.1">
    <property type="nucleotide sequence ID" value="NZ_JAAIVF010000001.1"/>
</dbReference>
<sequence>MIYLLAMVGLATLVVLAWRAFGPTGIGKGPVTGPDDDPEFLHSLGTPTDGPDAEK</sequence>
<gene>
    <name evidence="2" type="ORF">NVS88_16020</name>
</gene>
<accession>A0A9X4M3B8</accession>
<organism evidence="2 3">
    <name type="scientific">Speluncibacter jeojiensis</name>
    <dbReference type="NCBI Taxonomy" id="2710754"/>
    <lineage>
        <taxon>Bacteria</taxon>
        <taxon>Bacillati</taxon>
        <taxon>Actinomycetota</taxon>
        <taxon>Actinomycetes</taxon>
        <taxon>Mycobacteriales</taxon>
        <taxon>Speluncibacteraceae</taxon>
        <taxon>Speluncibacter</taxon>
    </lineage>
</organism>
<dbReference type="AlphaFoldDB" id="A0A9X4M3B8"/>
<protein>
    <submittedName>
        <fullName evidence="2">Uncharacterized protein</fullName>
    </submittedName>
</protein>
<reference evidence="2" key="1">
    <citation type="submission" date="2022-08" db="EMBL/GenBank/DDBJ databases">
        <title>Genome analysis of Corynebacteriales strain.</title>
        <authorList>
            <person name="Lee S.D."/>
        </authorList>
    </citation>
    <scope>NUCLEOTIDE SEQUENCE</scope>
    <source>
        <strain evidence="2">D3-21</strain>
    </source>
</reference>
<feature type="region of interest" description="Disordered" evidence="1">
    <location>
        <begin position="27"/>
        <end position="55"/>
    </location>
</feature>
<evidence type="ECO:0000313" key="3">
    <source>
        <dbReference type="Proteomes" id="UP001152755"/>
    </source>
</evidence>
<evidence type="ECO:0000256" key="1">
    <source>
        <dbReference type="SAM" id="MobiDB-lite"/>
    </source>
</evidence>
<name>A0A9X4M3B8_9ACTN</name>
<evidence type="ECO:0000313" key="2">
    <source>
        <dbReference type="EMBL" id="MDG3016067.1"/>
    </source>
</evidence>
<keyword evidence="3" id="KW-1185">Reference proteome</keyword>
<dbReference type="EMBL" id="JANRHA010000011">
    <property type="protein sequence ID" value="MDG3016067.1"/>
    <property type="molecule type" value="Genomic_DNA"/>
</dbReference>
<comment type="caution">
    <text evidence="2">The sequence shown here is derived from an EMBL/GenBank/DDBJ whole genome shotgun (WGS) entry which is preliminary data.</text>
</comment>
<dbReference type="Proteomes" id="UP001152755">
    <property type="component" value="Unassembled WGS sequence"/>
</dbReference>